<dbReference type="EMBL" id="EQ981282">
    <property type="protein sequence ID" value="EEF24788.1"/>
    <property type="molecule type" value="Genomic_DNA"/>
</dbReference>
<gene>
    <name evidence="1" type="ORF">RCOM_1940240</name>
</gene>
<dbReference type="AlphaFoldDB" id="B9TH75"/>
<accession>B9TH75</accession>
<proteinExistence type="predicted"/>
<protein>
    <submittedName>
        <fullName evidence="1">Uncharacterized protein</fullName>
    </submittedName>
</protein>
<evidence type="ECO:0000313" key="2">
    <source>
        <dbReference type="Proteomes" id="UP000008311"/>
    </source>
</evidence>
<dbReference type="Proteomes" id="UP000008311">
    <property type="component" value="Unassembled WGS sequence"/>
</dbReference>
<reference evidence="2" key="1">
    <citation type="journal article" date="2010" name="Nat. Biotechnol.">
        <title>Draft genome sequence of the oilseed species Ricinus communis.</title>
        <authorList>
            <person name="Chan A.P."/>
            <person name="Crabtree J."/>
            <person name="Zhao Q."/>
            <person name="Lorenzi H."/>
            <person name="Orvis J."/>
            <person name="Puiu D."/>
            <person name="Melake-Berhan A."/>
            <person name="Jones K.M."/>
            <person name="Redman J."/>
            <person name="Chen G."/>
            <person name="Cahoon E.B."/>
            <person name="Gedil M."/>
            <person name="Stanke M."/>
            <person name="Haas B.J."/>
            <person name="Wortman J.R."/>
            <person name="Fraser-Liggett C.M."/>
            <person name="Ravel J."/>
            <person name="Rabinowicz P.D."/>
        </authorList>
    </citation>
    <scope>NUCLEOTIDE SEQUENCE [LARGE SCALE GENOMIC DNA]</scope>
    <source>
        <strain evidence="2">cv. Hale</strain>
    </source>
</reference>
<keyword evidence="2" id="KW-1185">Reference proteome</keyword>
<dbReference type="InParanoid" id="B9TH75"/>
<organism evidence="1 2">
    <name type="scientific">Ricinus communis</name>
    <name type="common">Castor bean</name>
    <dbReference type="NCBI Taxonomy" id="3988"/>
    <lineage>
        <taxon>Eukaryota</taxon>
        <taxon>Viridiplantae</taxon>
        <taxon>Streptophyta</taxon>
        <taxon>Embryophyta</taxon>
        <taxon>Tracheophyta</taxon>
        <taxon>Spermatophyta</taxon>
        <taxon>Magnoliopsida</taxon>
        <taxon>eudicotyledons</taxon>
        <taxon>Gunneridae</taxon>
        <taxon>Pentapetalae</taxon>
        <taxon>rosids</taxon>
        <taxon>fabids</taxon>
        <taxon>Malpighiales</taxon>
        <taxon>Euphorbiaceae</taxon>
        <taxon>Acalyphoideae</taxon>
        <taxon>Acalypheae</taxon>
        <taxon>Ricinus</taxon>
    </lineage>
</organism>
<sequence length="250" mass="27615">MSHTTPRHVPPPPAAPALEAAARRAAPRPVLLAVVATLALQILWQASRPTVRPHAQDLPPAPSPATLQLAALGDPVALSKATMLYVQGFDEQAGVSIAWRNLDYTKVVHWLQRVLDLDPRSQYPLLAASEVYGSVSDPARARLMQDFVYARFSEDPNRRWPWLAHAALVARHRLHDLPLARRYAAAIRMQATGAGVPAWARELEIFIAEDMNEPDAARALIGGLLQSGQITDPNELRFLAERLDQLNQKH</sequence>
<evidence type="ECO:0000313" key="1">
    <source>
        <dbReference type="EMBL" id="EEF24788.1"/>
    </source>
</evidence>
<name>B9TH75_RICCO</name>